<dbReference type="RefSeq" id="WP_349163616.1">
    <property type="nucleotide sequence ID" value="NZ_JBBMFE010000002.1"/>
</dbReference>
<dbReference type="PANTHER" id="PTHR23026:SF90">
    <property type="entry name" value="IODOTYROSINE DEIODINASE 1"/>
    <property type="match status" value="1"/>
</dbReference>
<evidence type="ECO:0000313" key="6">
    <source>
        <dbReference type="EMBL" id="MEQ2471375.1"/>
    </source>
</evidence>
<proteinExistence type="predicted"/>
<dbReference type="Gene3D" id="3.40.109.10">
    <property type="entry name" value="NADH Oxidase"/>
    <property type="match status" value="1"/>
</dbReference>
<dbReference type="Proteomes" id="UP001438008">
    <property type="component" value="Unassembled WGS sequence"/>
</dbReference>
<evidence type="ECO:0000256" key="4">
    <source>
        <dbReference type="SAM" id="MobiDB-lite"/>
    </source>
</evidence>
<feature type="domain" description="Nitroreductase" evidence="5">
    <location>
        <begin position="70"/>
        <end position="149"/>
    </location>
</feature>
<feature type="compositionally biased region" description="Basic and acidic residues" evidence="4">
    <location>
        <begin position="180"/>
        <end position="194"/>
    </location>
</feature>
<gene>
    <name evidence="6" type="ORF">WMO29_02505</name>
</gene>
<dbReference type="PANTHER" id="PTHR23026">
    <property type="entry name" value="NADPH NITROREDUCTASE"/>
    <property type="match status" value="1"/>
</dbReference>
<sequence length="303" mass="33043">MELTEVIEKRRSIRKFSDKPVSRGILTELIREAALAPTASNLQAWRFFVADDPELVRDIDSFSPGLSGKPPVIIAIASDLAEAERRGSKNSLVYGLMMDAAMAAENLMLKATELGLGTCAIKSYNDKAVHKLLKLPDTMRLEILISVGWPAAEPREPKRKAMEDVLFWNTWEEPEASEEAAEKPEAGKEAVRTDNGKSAARAAAAFASENTQAQQFNKKELQDLLIYMITSAAGLPGEPHMYGPLRLIESSRRLAGMLGDAYGGAVFEELTALIDAGKGKNMTDPEGFCEMLQDAAAKATELL</sequence>
<dbReference type="InterPro" id="IPR046074">
    <property type="entry name" value="DUF6092"/>
</dbReference>
<dbReference type="Pfam" id="PF19585">
    <property type="entry name" value="DUF6092"/>
    <property type="match status" value="1"/>
</dbReference>
<keyword evidence="2" id="KW-0288">FMN</keyword>
<evidence type="ECO:0000256" key="3">
    <source>
        <dbReference type="ARBA" id="ARBA00023002"/>
    </source>
</evidence>
<name>A0ABV1FDC0_9FIRM</name>
<evidence type="ECO:0000256" key="1">
    <source>
        <dbReference type="ARBA" id="ARBA00022630"/>
    </source>
</evidence>
<dbReference type="InterPro" id="IPR029479">
    <property type="entry name" value="Nitroreductase"/>
</dbReference>
<organism evidence="6 7">
    <name type="scientific">Laedolimicola intestinihominis</name>
    <dbReference type="NCBI Taxonomy" id="3133166"/>
    <lineage>
        <taxon>Bacteria</taxon>
        <taxon>Bacillati</taxon>
        <taxon>Bacillota</taxon>
        <taxon>Clostridia</taxon>
        <taxon>Lachnospirales</taxon>
        <taxon>Lachnospiraceae</taxon>
        <taxon>Laedolimicola</taxon>
    </lineage>
</organism>
<dbReference type="SUPFAM" id="SSF55469">
    <property type="entry name" value="FMN-dependent nitroreductase-like"/>
    <property type="match status" value="1"/>
</dbReference>
<keyword evidence="1" id="KW-0285">Flavoprotein</keyword>
<accession>A0ABV1FDC0</accession>
<feature type="domain" description="Nitroreductase" evidence="5">
    <location>
        <begin position="7"/>
        <end position="59"/>
    </location>
</feature>
<comment type="caution">
    <text evidence="6">The sequence shown here is derived from an EMBL/GenBank/DDBJ whole genome shotgun (WGS) entry which is preliminary data.</text>
</comment>
<feature type="region of interest" description="Disordered" evidence="4">
    <location>
        <begin position="174"/>
        <end position="194"/>
    </location>
</feature>
<dbReference type="InterPro" id="IPR050627">
    <property type="entry name" value="Nitroreductase/BluB"/>
</dbReference>
<evidence type="ECO:0000313" key="7">
    <source>
        <dbReference type="Proteomes" id="UP001438008"/>
    </source>
</evidence>
<evidence type="ECO:0000259" key="5">
    <source>
        <dbReference type="Pfam" id="PF00881"/>
    </source>
</evidence>
<protein>
    <submittedName>
        <fullName evidence="6">DUF6092 family protein</fullName>
    </submittedName>
</protein>
<keyword evidence="7" id="KW-1185">Reference proteome</keyword>
<evidence type="ECO:0000256" key="2">
    <source>
        <dbReference type="ARBA" id="ARBA00022643"/>
    </source>
</evidence>
<keyword evidence="3" id="KW-0560">Oxidoreductase</keyword>
<dbReference type="EMBL" id="JBBMFE010000002">
    <property type="protein sequence ID" value="MEQ2471375.1"/>
    <property type="molecule type" value="Genomic_DNA"/>
</dbReference>
<reference evidence="6 7" key="1">
    <citation type="submission" date="2024-03" db="EMBL/GenBank/DDBJ databases">
        <title>Human intestinal bacterial collection.</title>
        <authorList>
            <person name="Pauvert C."/>
            <person name="Hitch T.C.A."/>
            <person name="Clavel T."/>
        </authorList>
    </citation>
    <scope>NUCLEOTIDE SEQUENCE [LARGE SCALE GENOMIC DNA]</scope>
    <source>
        <strain evidence="6 7">CLA-AA-H132</strain>
    </source>
</reference>
<dbReference type="InterPro" id="IPR000415">
    <property type="entry name" value="Nitroreductase-like"/>
</dbReference>
<dbReference type="Pfam" id="PF00881">
    <property type="entry name" value="Nitroreductase"/>
    <property type="match status" value="2"/>
</dbReference>